<evidence type="ECO:0000313" key="5">
    <source>
        <dbReference type="Proteomes" id="UP000289794"/>
    </source>
</evidence>
<dbReference type="Proteomes" id="UP000289794">
    <property type="component" value="Chromosome"/>
</dbReference>
<dbReference type="InterPro" id="IPR036388">
    <property type="entry name" value="WH-like_DNA-bd_sf"/>
</dbReference>
<protein>
    <submittedName>
        <fullName evidence="4">N-acetylglucosamine repressor</fullName>
    </submittedName>
</protein>
<dbReference type="InterPro" id="IPR043129">
    <property type="entry name" value="ATPase_NBD"/>
</dbReference>
<gene>
    <name evidence="4" type="primary">nagC_7</name>
    <name evidence="4" type="ORF">PMF13cell1_02459</name>
</gene>
<dbReference type="GO" id="GO:0042732">
    <property type="term" value="P:D-xylose metabolic process"/>
    <property type="evidence" value="ECO:0007669"/>
    <property type="project" value="UniProtKB-KW"/>
</dbReference>
<dbReference type="SUPFAM" id="SSF46785">
    <property type="entry name" value="Winged helix' DNA-binding domain"/>
    <property type="match status" value="1"/>
</dbReference>
<dbReference type="Pfam" id="PF00480">
    <property type="entry name" value="ROK"/>
    <property type="match status" value="1"/>
</dbReference>
<name>A0A4P6LYE5_9FIRM</name>
<dbReference type="InterPro" id="IPR036390">
    <property type="entry name" value="WH_DNA-bd_sf"/>
</dbReference>
<evidence type="ECO:0000313" key="4">
    <source>
        <dbReference type="EMBL" id="QBE96912.1"/>
    </source>
</evidence>
<keyword evidence="3" id="KW-0859">Xylose metabolism</keyword>
<dbReference type="Gene3D" id="1.10.10.10">
    <property type="entry name" value="Winged helix-like DNA-binding domain superfamily/Winged helix DNA-binding domain"/>
    <property type="match status" value="1"/>
</dbReference>
<dbReference type="CDD" id="cd24076">
    <property type="entry name" value="ASKHA_ATPase_ROK_BsXylR-like"/>
    <property type="match status" value="1"/>
</dbReference>
<dbReference type="PANTHER" id="PTHR18964:SF149">
    <property type="entry name" value="BIFUNCTIONAL UDP-N-ACETYLGLUCOSAMINE 2-EPIMERASE_N-ACETYLMANNOSAMINE KINASE"/>
    <property type="match status" value="1"/>
</dbReference>
<dbReference type="KEGG" id="bpro:PMF13cell1_02459"/>
<dbReference type="AlphaFoldDB" id="A0A4P6LYE5"/>
<organism evidence="4 5">
    <name type="scientific">Blautia producta</name>
    <dbReference type="NCBI Taxonomy" id="33035"/>
    <lineage>
        <taxon>Bacteria</taxon>
        <taxon>Bacillati</taxon>
        <taxon>Bacillota</taxon>
        <taxon>Clostridia</taxon>
        <taxon>Lachnospirales</taxon>
        <taxon>Lachnospiraceae</taxon>
        <taxon>Blautia</taxon>
    </lineage>
</organism>
<reference evidence="4 5" key="1">
    <citation type="submission" date="2019-01" db="EMBL/GenBank/DDBJ databases">
        <title>PMF-metabolizing Aryl O-demethylase.</title>
        <authorList>
            <person name="Kim M."/>
        </authorList>
    </citation>
    <scope>NUCLEOTIDE SEQUENCE [LARGE SCALE GENOMIC DNA]</scope>
    <source>
        <strain evidence="4 5">PMF1</strain>
    </source>
</reference>
<dbReference type="InterPro" id="IPR049874">
    <property type="entry name" value="ROK_cs"/>
</dbReference>
<dbReference type="RefSeq" id="WP_130180889.1">
    <property type="nucleotide sequence ID" value="NZ_CP035945.1"/>
</dbReference>
<proteinExistence type="inferred from homology"/>
<comment type="function">
    <text evidence="1">Transcriptional repressor of xylose-utilizing enzymes.</text>
</comment>
<evidence type="ECO:0000256" key="3">
    <source>
        <dbReference type="ARBA" id="ARBA00022629"/>
    </source>
</evidence>
<keyword evidence="3" id="KW-0119">Carbohydrate metabolism</keyword>
<dbReference type="SUPFAM" id="SSF53067">
    <property type="entry name" value="Actin-like ATPase domain"/>
    <property type="match status" value="1"/>
</dbReference>
<dbReference type="PROSITE" id="PS01125">
    <property type="entry name" value="ROK"/>
    <property type="match status" value="1"/>
</dbReference>
<dbReference type="Gene3D" id="3.30.420.40">
    <property type="match status" value="2"/>
</dbReference>
<evidence type="ECO:0000256" key="2">
    <source>
        <dbReference type="ARBA" id="ARBA00006479"/>
    </source>
</evidence>
<dbReference type="InterPro" id="IPR000600">
    <property type="entry name" value="ROK"/>
</dbReference>
<sequence>MKYDKFAMAQMNRSMVFDLIRRKGPISRAEIARTIGLSIPTVMKITEEFSHKQFVQDVGKGESSGGKRPELLELIPDSKYIIGVGVGRSKTNVLMMNLAGEVFIREIMETGGTVVPEVWISRLIRVIENVIRESGLPEKRILGMGIGMPGILDEESGKVLFSPDFKWENVDMLTPIRERFKMDITIENANRALAMGEYYFGAGVDSRNFLVVNLGHGIGSAIMREGEFYRGSSGSSGEIGHIILEKNGPKCNCGNKGCLEAIASGNAIARDAKIAVLEGNASKIMELVNGDINRIEAKTVFEAAHLGDQMAIQITERAMQYIGIGLANYINLLDPDLIILFGGLTNAGDIFLKKIKEVLRERQMKFAGRQVKLVISQMGENGTAVGSASLVLKKFIKYGN</sequence>
<dbReference type="EMBL" id="CP035945">
    <property type="protein sequence ID" value="QBE96912.1"/>
    <property type="molecule type" value="Genomic_DNA"/>
</dbReference>
<evidence type="ECO:0000256" key="1">
    <source>
        <dbReference type="ARBA" id="ARBA00002486"/>
    </source>
</evidence>
<accession>A0A4P6LYE5</accession>
<comment type="similarity">
    <text evidence="2">Belongs to the ROK (NagC/XylR) family.</text>
</comment>
<dbReference type="PANTHER" id="PTHR18964">
    <property type="entry name" value="ROK (REPRESSOR, ORF, KINASE) FAMILY"/>
    <property type="match status" value="1"/>
</dbReference>